<keyword evidence="3" id="KW-0479">Metal-binding</keyword>
<dbReference type="GO" id="GO:0080090">
    <property type="term" value="P:regulation of primary metabolic process"/>
    <property type="evidence" value="ECO:0007669"/>
    <property type="project" value="UniProtKB-ARBA"/>
</dbReference>
<gene>
    <name evidence="11" type="ORF">CHS0354_039798</name>
</gene>
<reference evidence="11" key="1">
    <citation type="journal article" date="2021" name="Genome Biol. Evol.">
        <title>A High-Quality Reference Genome for a Parasitic Bivalve with Doubly Uniparental Inheritance (Bivalvia: Unionida).</title>
        <authorList>
            <person name="Smith C.H."/>
        </authorList>
    </citation>
    <scope>NUCLEOTIDE SEQUENCE</scope>
    <source>
        <strain evidence="11">CHS0354</strain>
    </source>
</reference>
<dbReference type="AlphaFoldDB" id="A0AAE0SS03"/>
<dbReference type="GO" id="GO:0005634">
    <property type="term" value="C:nucleus"/>
    <property type="evidence" value="ECO:0007669"/>
    <property type="project" value="UniProtKB-SubCell"/>
</dbReference>
<evidence type="ECO:0000313" key="11">
    <source>
        <dbReference type="EMBL" id="KAK3596620.1"/>
    </source>
</evidence>
<sequence>MDEPKDLSVKSEPRSPSYLHEVPSVRHMSQTYNGDSRHGATAVPMFMSAAVTKPYSFDSISVPSSTFSSSTNDIQALVEQRTNYVYTLFPDAGHVTGSEMHNVIQNEVTSQCPRAHDQKESIVVQNANPVILNKKHIDRSTLPKKFKCAMCAYRTRYKSDLNRHVRKHAVSNFNCDICNMPFKTAGNVEFHKRKEHPNEALTKQVKSKFYCSYCPYGTLYSSDLTRHTHKHGVARYHCSTCNKPFMTSGSLVHHKRTEHNVNDLMIVMGYNGEESVCPNEGSQNKPSATNGYKQEQSEVIDITNDKDDAKHDQKEETVWRMDFVDNKGLQEEANITGMTNSPNEKLSNEIKNNENSGNTSVDIPQYCCPVCAKGFGRKMVLEFHMRSTHKMEKLGDKPGNEIWINLNEEEGHVDLGITNDFEKLTHQVESNQTLKDDMKYQCELCAYGTMYKSTYDRHVRKHGFACHTCDICNMPFITVGHMLKHQRENHPGNTSINSNTLKCTERNFQNADQAKLRNHLLKMPCSDNVHRPSYKYTNTVSRQVGSGTLYAQASMHDLQRSSENVSNLSASNTQTKDERVTSTPPTSGRYAKLISDFDEFATRPFACALCFFRTNDLQELVKHADNHLTGCNTQPIPETARFSNTGFQPMQNQNQVSLFQSQITSVQNQKTISLNQSFSPTDSVFSQKRQIVDFRNHSEPQRHQVDPELFPVCSTPRVDNSVHYRKCFPRTVLPEKSKIQGRFSRWLSKIDPMTPTFSVHYRKDKTNKLKPYLCLMCKKRFKHLPLLKQHFRQFHSAEISAKVSICNSCGKSFQDPTALLLHYDLEHSS</sequence>
<keyword evidence="12" id="KW-1185">Reference proteome</keyword>
<dbReference type="FunFam" id="3.30.160.60:FF:000183">
    <property type="entry name" value="E3 ubiquitin-protein ligase ZFP91"/>
    <property type="match status" value="1"/>
</dbReference>
<accession>A0AAE0SS03</accession>
<dbReference type="GO" id="GO:0008270">
    <property type="term" value="F:zinc ion binding"/>
    <property type="evidence" value="ECO:0007669"/>
    <property type="project" value="UniProtKB-KW"/>
</dbReference>
<evidence type="ECO:0000259" key="10">
    <source>
        <dbReference type="PROSITE" id="PS50157"/>
    </source>
</evidence>
<comment type="subcellular location">
    <subcellularLocation>
        <location evidence="1">Nucleus</location>
    </subcellularLocation>
</comment>
<evidence type="ECO:0000256" key="2">
    <source>
        <dbReference type="ARBA" id="ARBA00006991"/>
    </source>
</evidence>
<comment type="caution">
    <text evidence="11">The sequence shown here is derived from an EMBL/GenBank/DDBJ whole genome shotgun (WGS) entry which is preliminary data.</text>
</comment>
<reference evidence="11" key="3">
    <citation type="submission" date="2023-05" db="EMBL/GenBank/DDBJ databases">
        <authorList>
            <person name="Smith C.H."/>
        </authorList>
    </citation>
    <scope>NUCLEOTIDE SEQUENCE</scope>
    <source>
        <strain evidence="11">CHS0354</strain>
        <tissue evidence="11">Mantle</tissue>
    </source>
</reference>
<keyword evidence="4" id="KW-0677">Repeat</keyword>
<dbReference type="InterPro" id="IPR013087">
    <property type="entry name" value="Znf_C2H2_type"/>
</dbReference>
<evidence type="ECO:0000256" key="1">
    <source>
        <dbReference type="ARBA" id="ARBA00004123"/>
    </source>
</evidence>
<dbReference type="PROSITE" id="PS00028">
    <property type="entry name" value="ZINC_FINGER_C2H2_1"/>
    <property type="match status" value="6"/>
</dbReference>
<dbReference type="Pfam" id="PF00096">
    <property type="entry name" value="zf-C2H2"/>
    <property type="match status" value="1"/>
</dbReference>
<name>A0AAE0SS03_9BIVA</name>
<evidence type="ECO:0000256" key="7">
    <source>
        <dbReference type="ARBA" id="ARBA00023242"/>
    </source>
</evidence>
<evidence type="ECO:0000256" key="8">
    <source>
        <dbReference type="PROSITE-ProRule" id="PRU00042"/>
    </source>
</evidence>
<organism evidence="11 12">
    <name type="scientific">Potamilus streckersoni</name>
    <dbReference type="NCBI Taxonomy" id="2493646"/>
    <lineage>
        <taxon>Eukaryota</taxon>
        <taxon>Metazoa</taxon>
        <taxon>Spiralia</taxon>
        <taxon>Lophotrochozoa</taxon>
        <taxon>Mollusca</taxon>
        <taxon>Bivalvia</taxon>
        <taxon>Autobranchia</taxon>
        <taxon>Heteroconchia</taxon>
        <taxon>Palaeoheterodonta</taxon>
        <taxon>Unionida</taxon>
        <taxon>Unionoidea</taxon>
        <taxon>Unionidae</taxon>
        <taxon>Ambleminae</taxon>
        <taxon>Lampsilini</taxon>
        <taxon>Potamilus</taxon>
    </lineage>
</organism>
<comment type="similarity">
    <text evidence="2">Belongs to the krueppel C2H2-type zinc-finger protein family.</text>
</comment>
<dbReference type="PANTHER" id="PTHR16515">
    <property type="entry name" value="PR DOMAIN ZINC FINGER PROTEIN"/>
    <property type="match status" value="1"/>
</dbReference>
<evidence type="ECO:0000256" key="5">
    <source>
        <dbReference type="ARBA" id="ARBA00022771"/>
    </source>
</evidence>
<feature type="domain" description="C2H2-type" evidence="10">
    <location>
        <begin position="366"/>
        <end position="394"/>
    </location>
</feature>
<keyword evidence="5 8" id="KW-0863">Zinc-finger</keyword>
<evidence type="ECO:0000256" key="4">
    <source>
        <dbReference type="ARBA" id="ARBA00022737"/>
    </source>
</evidence>
<feature type="domain" description="C2H2-type" evidence="10">
    <location>
        <begin position="467"/>
        <end position="495"/>
    </location>
</feature>
<dbReference type="Proteomes" id="UP001195483">
    <property type="component" value="Unassembled WGS sequence"/>
</dbReference>
<evidence type="ECO:0000256" key="6">
    <source>
        <dbReference type="ARBA" id="ARBA00022833"/>
    </source>
</evidence>
<feature type="domain" description="C2H2-type" evidence="10">
    <location>
        <begin position="804"/>
        <end position="829"/>
    </location>
</feature>
<keyword evidence="7" id="KW-0539">Nucleus</keyword>
<feature type="domain" description="C2H2-type" evidence="10">
    <location>
        <begin position="772"/>
        <end position="800"/>
    </location>
</feature>
<dbReference type="Gene3D" id="3.30.160.60">
    <property type="entry name" value="Classic Zinc Finger"/>
    <property type="match status" value="4"/>
</dbReference>
<dbReference type="EMBL" id="JAEAOA010002321">
    <property type="protein sequence ID" value="KAK3596620.1"/>
    <property type="molecule type" value="Genomic_DNA"/>
</dbReference>
<keyword evidence="6" id="KW-0862">Zinc</keyword>
<evidence type="ECO:0000256" key="9">
    <source>
        <dbReference type="SAM" id="MobiDB-lite"/>
    </source>
</evidence>
<dbReference type="InterPro" id="IPR036236">
    <property type="entry name" value="Znf_C2H2_sf"/>
</dbReference>
<feature type="domain" description="C2H2-type" evidence="10">
    <location>
        <begin position="236"/>
        <end position="259"/>
    </location>
</feature>
<proteinExistence type="inferred from homology"/>
<dbReference type="InterPro" id="IPR050331">
    <property type="entry name" value="Zinc_finger"/>
</dbReference>
<protein>
    <recommendedName>
        <fullName evidence="10">C2H2-type domain-containing protein</fullName>
    </recommendedName>
</protein>
<evidence type="ECO:0000256" key="3">
    <source>
        <dbReference type="ARBA" id="ARBA00022723"/>
    </source>
</evidence>
<evidence type="ECO:0000313" key="12">
    <source>
        <dbReference type="Proteomes" id="UP001195483"/>
    </source>
</evidence>
<reference evidence="11" key="2">
    <citation type="journal article" date="2021" name="Genome Biol. Evol.">
        <title>Developing a high-quality reference genome for a parasitic bivalve with doubly uniparental inheritance (Bivalvia: Unionida).</title>
        <authorList>
            <person name="Smith C.H."/>
        </authorList>
    </citation>
    <scope>NUCLEOTIDE SEQUENCE</scope>
    <source>
        <strain evidence="11">CHS0354</strain>
        <tissue evidence="11">Mantle</tissue>
    </source>
</reference>
<feature type="region of interest" description="Disordered" evidence="9">
    <location>
        <begin position="560"/>
        <end position="588"/>
    </location>
</feature>
<dbReference type="PROSITE" id="PS50157">
    <property type="entry name" value="ZINC_FINGER_C2H2_2"/>
    <property type="match status" value="7"/>
</dbReference>
<feature type="domain" description="C2H2-type" evidence="10">
    <location>
        <begin position="146"/>
        <end position="173"/>
    </location>
</feature>
<feature type="compositionally biased region" description="Polar residues" evidence="9">
    <location>
        <begin position="561"/>
        <end position="574"/>
    </location>
</feature>
<dbReference type="GO" id="GO:0010468">
    <property type="term" value="P:regulation of gene expression"/>
    <property type="evidence" value="ECO:0007669"/>
    <property type="project" value="TreeGrafter"/>
</dbReference>
<dbReference type="SMART" id="SM00355">
    <property type="entry name" value="ZnF_C2H2"/>
    <property type="match status" value="10"/>
</dbReference>
<feature type="domain" description="C2H2-type" evidence="10">
    <location>
        <begin position="173"/>
        <end position="201"/>
    </location>
</feature>
<dbReference type="PANTHER" id="PTHR16515:SF49">
    <property type="entry name" value="GASTRULA ZINC FINGER PROTEIN XLCGF49.1-LIKE-RELATED"/>
    <property type="match status" value="1"/>
</dbReference>
<dbReference type="SUPFAM" id="SSF57667">
    <property type="entry name" value="beta-beta-alpha zinc fingers"/>
    <property type="match status" value="4"/>
</dbReference>